<reference evidence="4 5" key="1">
    <citation type="submission" date="2021-04" db="EMBL/GenBank/DDBJ databases">
        <title>Genomics, taxonomy and metabolism of representatives of sulfur bacteria of the genus Thiothrix: Thiothrix fructosivorans QT, Thiothrix unzii A1T and three new species, Thiothrix subterranea sp. nov., Thiothrix litoralis sp. nov. and 'Candidatus Thiothrix anitrata' sp. nov.</title>
        <authorList>
            <person name="Ravin N.V."/>
            <person name="Smolyakov D."/>
            <person name="Rudenko T.S."/>
            <person name="Mardanov A.V."/>
            <person name="Beletsky A.V."/>
            <person name="Markov N.D."/>
            <person name="Fomenkov A.I."/>
            <person name="Roberts R.J."/>
            <person name="Karnachuk O.V."/>
            <person name="Novikov A."/>
            <person name="Grabovich M.Y."/>
        </authorList>
    </citation>
    <scope>NUCLEOTIDE SEQUENCE [LARGE SCALE GENOMIC DNA]</scope>
    <source>
        <strain evidence="4 5">AS</strain>
    </source>
</reference>
<feature type="compositionally biased region" description="Polar residues" evidence="3">
    <location>
        <begin position="835"/>
        <end position="844"/>
    </location>
</feature>
<feature type="compositionally biased region" description="Low complexity" evidence="3">
    <location>
        <begin position="40"/>
        <end position="49"/>
    </location>
</feature>
<evidence type="ECO:0000313" key="5">
    <source>
        <dbReference type="Proteomes" id="UP000672039"/>
    </source>
</evidence>
<dbReference type="Proteomes" id="UP000672039">
    <property type="component" value="Chromosome"/>
</dbReference>
<accession>A0ABX7WTF7</accession>
<feature type="region of interest" description="Disordered" evidence="3">
    <location>
        <begin position="1"/>
        <end position="49"/>
    </location>
</feature>
<keyword evidence="5" id="KW-1185">Reference proteome</keyword>
<protein>
    <recommendedName>
        <fullName evidence="6">Carboxysome shell peptide mid-region</fullName>
    </recommendedName>
</protein>
<evidence type="ECO:0000256" key="2">
    <source>
        <dbReference type="ARBA" id="ARBA00024044"/>
    </source>
</evidence>
<organism evidence="4 5">
    <name type="scientific">Thiothrix litoralis</name>
    <dbReference type="NCBI Taxonomy" id="2891210"/>
    <lineage>
        <taxon>Bacteria</taxon>
        <taxon>Pseudomonadati</taxon>
        <taxon>Pseudomonadota</taxon>
        <taxon>Gammaproteobacteria</taxon>
        <taxon>Thiotrichales</taxon>
        <taxon>Thiotrichaceae</taxon>
        <taxon>Thiothrix</taxon>
    </lineage>
</organism>
<evidence type="ECO:0008006" key="6">
    <source>
        <dbReference type="Google" id="ProtNLM"/>
    </source>
</evidence>
<sequence length="856" mass="89023">MPAQTATSADKVRAAQAARRKTAQRGAADRRSKPAPTPSAPVAAAQASTDRLADLCSMVESDPSALGPDTNSVRHLCRNRRQSMAAEGKTRVAGKASPSRPTRPQRAAPLDMDEMDSEGSAEAIAELDMICELVETNPGALGVDTNSVRQLCRNRRQALTSKGKAAVTGKRRTSGRASVAASFLSADADGRETARKHRQQVISKGGMRKKPARPSGRTRPTVAPAKVETGTTLSGSPVTGTQVERKPAMTGNESGTCRTITGTEYIGSEQFASFCGNKPAPSQPAKVGVSVTSAGMAVSGTEVGRSSKVTGDEQGSCRSVTGTEYLGAERFAEFCENKGLANKPPKVISSMTERKNPGVTGSQYADTGMAKLTINGPSKVALTHTIAGRPVTGTEVGRSNKVTGDEQGSCRTVTGTEYISNEQFASICQTMPQPSPAKVGVDRTRKDQRITGNLVDRSDKVTGNEPGSCKRVTGAQYDSASKSKLCGGAPPKAHNMHTLAGRALTGTRVDHGPKLSGDEHGGCLPVTGTEYYGQEQFAEYCASTPPATPAKVGVEHTPHSLHVSGTLLSNTASVTGNEMGSDLSISGTPYAGIPVPEHHGACCSTCAARQLAEAAGLITPEPQPVPMQVSAPPAYYTQPAVAPPPTPTWMAQPQYPYPVQAAMPQPEPTAPHDFSIVSPARAAQKSWQSSITGNACDGSGRVTGPVNLGAQWVSGTPEFRHSHMMQPPPMIQPQPAAPAPMAVPATAPTPVQASLQHPVVAGQAPAATQRITGEGRDDGISITGDNWARGRQITGTEGRSAQGRNPTLRCEARGAAFNAHVNRTMERPEAAISAITGSSGNTHQGAVITVSGGARG</sequence>
<feature type="region of interest" description="Disordered" evidence="3">
    <location>
        <begin position="834"/>
        <end position="856"/>
    </location>
</feature>
<evidence type="ECO:0000256" key="1">
    <source>
        <dbReference type="ARBA" id="ARBA00022737"/>
    </source>
</evidence>
<proteinExistence type="inferred from homology"/>
<comment type="similarity">
    <text evidence="2">Belongs to the CsoS2 family.</text>
</comment>
<dbReference type="RefSeq" id="WP_210222167.1">
    <property type="nucleotide sequence ID" value="NZ_CP072801.1"/>
</dbReference>
<feature type="region of interest" description="Disordered" evidence="3">
    <location>
        <begin position="82"/>
        <end position="114"/>
    </location>
</feature>
<dbReference type="Pfam" id="PF12288">
    <property type="entry name" value="CsoS2_M"/>
    <property type="match status" value="2"/>
</dbReference>
<evidence type="ECO:0000313" key="4">
    <source>
        <dbReference type="EMBL" id="QTR45778.1"/>
    </source>
</evidence>
<dbReference type="EMBL" id="CP072801">
    <property type="protein sequence ID" value="QTR45778.1"/>
    <property type="molecule type" value="Genomic_DNA"/>
</dbReference>
<feature type="region of interest" description="Disordered" evidence="3">
    <location>
        <begin position="189"/>
        <end position="255"/>
    </location>
</feature>
<dbReference type="InterPro" id="IPR020990">
    <property type="entry name" value="CSOS2/2B"/>
</dbReference>
<keyword evidence="1" id="KW-0677">Repeat</keyword>
<feature type="compositionally biased region" description="Polar residues" evidence="3">
    <location>
        <begin position="229"/>
        <end position="242"/>
    </location>
</feature>
<name>A0ABX7WTF7_9GAMM</name>
<gene>
    <name evidence="4" type="ORF">J9253_17570</name>
</gene>
<evidence type="ECO:0000256" key="3">
    <source>
        <dbReference type="SAM" id="MobiDB-lite"/>
    </source>
</evidence>